<proteinExistence type="predicted"/>
<feature type="transmembrane region" description="Helical" evidence="1">
    <location>
        <begin position="12"/>
        <end position="33"/>
    </location>
</feature>
<reference evidence="2" key="2">
    <citation type="submission" date="2022-06" db="UniProtKB">
        <authorList>
            <consortium name="EnsemblMetazoa"/>
        </authorList>
    </citation>
    <scope>IDENTIFICATION</scope>
    <source>
        <strain evidence="2">DF5081</strain>
    </source>
</reference>
<keyword evidence="3" id="KW-1185">Reference proteome</keyword>
<dbReference type="Proteomes" id="UP000005237">
    <property type="component" value="Unassembled WGS sequence"/>
</dbReference>
<accession>A0A8R1EK59</accession>
<sequence>MFYMNKDPKSRMCIHLLNTTFLTASMFICQLIIINDEFGSIIITKCPPSINDVSLKHIRKRKMSCTWSSRMIENDTGFFEEVYGGNEEKDKNRNVEVKERF</sequence>
<evidence type="ECO:0000313" key="2">
    <source>
        <dbReference type="EnsemblMetazoa" id="CJA38165.1"/>
    </source>
</evidence>
<protein>
    <submittedName>
        <fullName evidence="2">Uncharacterized protein</fullName>
    </submittedName>
</protein>
<keyword evidence="1" id="KW-1133">Transmembrane helix</keyword>
<evidence type="ECO:0000313" key="3">
    <source>
        <dbReference type="Proteomes" id="UP000005237"/>
    </source>
</evidence>
<organism evidence="2 3">
    <name type="scientific">Caenorhabditis japonica</name>
    <dbReference type="NCBI Taxonomy" id="281687"/>
    <lineage>
        <taxon>Eukaryota</taxon>
        <taxon>Metazoa</taxon>
        <taxon>Ecdysozoa</taxon>
        <taxon>Nematoda</taxon>
        <taxon>Chromadorea</taxon>
        <taxon>Rhabditida</taxon>
        <taxon>Rhabditina</taxon>
        <taxon>Rhabditomorpha</taxon>
        <taxon>Rhabditoidea</taxon>
        <taxon>Rhabditidae</taxon>
        <taxon>Peloderinae</taxon>
        <taxon>Caenorhabditis</taxon>
    </lineage>
</organism>
<keyword evidence="1" id="KW-0812">Transmembrane</keyword>
<dbReference type="AlphaFoldDB" id="A0A8R1EK59"/>
<keyword evidence="1" id="KW-0472">Membrane</keyword>
<dbReference type="EnsemblMetazoa" id="CJA38165.1">
    <property type="protein sequence ID" value="CJA38165.1"/>
    <property type="gene ID" value="WBGene00214012"/>
</dbReference>
<evidence type="ECO:0000256" key="1">
    <source>
        <dbReference type="SAM" id="Phobius"/>
    </source>
</evidence>
<name>A0A8R1EK59_CAEJA</name>
<reference evidence="3" key="1">
    <citation type="submission" date="2010-08" db="EMBL/GenBank/DDBJ databases">
        <authorList>
            <consortium name="Caenorhabditis japonica Sequencing Consortium"/>
            <person name="Wilson R.K."/>
        </authorList>
    </citation>
    <scope>NUCLEOTIDE SEQUENCE [LARGE SCALE GENOMIC DNA]</scope>
    <source>
        <strain evidence="3">DF5081</strain>
    </source>
</reference>